<evidence type="ECO:0000313" key="2">
    <source>
        <dbReference type="Proteomes" id="UP000313359"/>
    </source>
</evidence>
<keyword evidence="2" id="KW-1185">Reference proteome</keyword>
<name>A0A5C2S899_9APHY</name>
<sequence length="52" mass="5752">ILGITMDNATPNDKMVDVLETSLPDFGGARTRTRCFDHVVNLCAKSVLRPFD</sequence>
<protein>
    <recommendedName>
        <fullName evidence="3">hAT-like transposase RNase-H fold domain-containing protein</fullName>
    </recommendedName>
</protein>
<dbReference type="Proteomes" id="UP000313359">
    <property type="component" value="Unassembled WGS sequence"/>
</dbReference>
<evidence type="ECO:0008006" key="3">
    <source>
        <dbReference type="Google" id="ProtNLM"/>
    </source>
</evidence>
<accession>A0A5C2S899</accession>
<feature type="non-terminal residue" evidence="1">
    <location>
        <position position="52"/>
    </location>
</feature>
<organism evidence="1 2">
    <name type="scientific">Lentinus tigrinus ALCF2SS1-6</name>
    <dbReference type="NCBI Taxonomy" id="1328759"/>
    <lineage>
        <taxon>Eukaryota</taxon>
        <taxon>Fungi</taxon>
        <taxon>Dikarya</taxon>
        <taxon>Basidiomycota</taxon>
        <taxon>Agaricomycotina</taxon>
        <taxon>Agaricomycetes</taxon>
        <taxon>Polyporales</taxon>
        <taxon>Polyporaceae</taxon>
        <taxon>Lentinus</taxon>
    </lineage>
</organism>
<feature type="non-terminal residue" evidence="1">
    <location>
        <position position="1"/>
    </location>
</feature>
<dbReference type="EMBL" id="ML122270">
    <property type="protein sequence ID" value="RPD59518.1"/>
    <property type="molecule type" value="Genomic_DNA"/>
</dbReference>
<dbReference type="OrthoDB" id="2745866at2759"/>
<dbReference type="AlphaFoldDB" id="A0A5C2S899"/>
<evidence type="ECO:0000313" key="1">
    <source>
        <dbReference type="EMBL" id="RPD59518.1"/>
    </source>
</evidence>
<reference evidence="1" key="1">
    <citation type="journal article" date="2018" name="Genome Biol. Evol.">
        <title>Genomics and development of Lentinus tigrinus, a white-rot wood-decaying mushroom with dimorphic fruiting bodies.</title>
        <authorList>
            <person name="Wu B."/>
            <person name="Xu Z."/>
            <person name="Knudson A."/>
            <person name="Carlson A."/>
            <person name="Chen N."/>
            <person name="Kovaka S."/>
            <person name="LaButti K."/>
            <person name="Lipzen A."/>
            <person name="Pennachio C."/>
            <person name="Riley R."/>
            <person name="Schakwitz W."/>
            <person name="Umezawa K."/>
            <person name="Ohm R.A."/>
            <person name="Grigoriev I.V."/>
            <person name="Nagy L.G."/>
            <person name="Gibbons J."/>
            <person name="Hibbett D."/>
        </authorList>
    </citation>
    <scope>NUCLEOTIDE SEQUENCE [LARGE SCALE GENOMIC DNA]</scope>
    <source>
        <strain evidence="1">ALCF2SS1-6</strain>
    </source>
</reference>
<proteinExistence type="predicted"/>
<gene>
    <name evidence="1" type="ORF">L227DRAFT_479725</name>
</gene>